<accession>A0AAQ4FHZ8</accession>
<keyword evidence="3" id="KW-1185">Reference proteome</keyword>
<organism evidence="2 3">
    <name type="scientific">Amblyomma americanum</name>
    <name type="common">Lone star tick</name>
    <dbReference type="NCBI Taxonomy" id="6943"/>
    <lineage>
        <taxon>Eukaryota</taxon>
        <taxon>Metazoa</taxon>
        <taxon>Ecdysozoa</taxon>
        <taxon>Arthropoda</taxon>
        <taxon>Chelicerata</taxon>
        <taxon>Arachnida</taxon>
        <taxon>Acari</taxon>
        <taxon>Parasitiformes</taxon>
        <taxon>Ixodida</taxon>
        <taxon>Ixodoidea</taxon>
        <taxon>Ixodidae</taxon>
        <taxon>Amblyomminae</taxon>
        <taxon>Amblyomma</taxon>
    </lineage>
</organism>
<protein>
    <submittedName>
        <fullName evidence="2">Uncharacterized protein</fullName>
    </submittedName>
</protein>
<dbReference type="EMBL" id="JARKHS020002263">
    <property type="protein sequence ID" value="KAK8786944.1"/>
    <property type="molecule type" value="Genomic_DNA"/>
</dbReference>
<comment type="caution">
    <text evidence="2">The sequence shown here is derived from an EMBL/GenBank/DDBJ whole genome shotgun (WGS) entry which is preliminary data.</text>
</comment>
<keyword evidence="1" id="KW-1133">Transmembrane helix</keyword>
<dbReference type="AlphaFoldDB" id="A0AAQ4FHZ8"/>
<keyword evidence="1" id="KW-0472">Membrane</keyword>
<evidence type="ECO:0000256" key="1">
    <source>
        <dbReference type="SAM" id="Phobius"/>
    </source>
</evidence>
<evidence type="ECO:0000313" key="2">
    <source>
        <dbReference type="EMBL" id="KAK8786944.1"/>
    </source>
</evidence>
<gene>
    <name evidence="2" type="ORF">V5799_023277</name>
</gene>
<evidence type="ECO:0000313" key="3">
    <source>
        <dbReference type="Proteomes" id="UP001321473"/>
    </source>
</evidence>
<proteinExistence type="predicted"/>
<name>A0AAQ4FHZ8_AMBAM</name>
<keyword evidence="1" id="KW-0812">Transmembrane</keyword>
<reference evidence="2 3" key="1">
    <citation type="journal article" date="2023" name="Arcadia Sci">
        <title>De novo assembly of a long-read Amblyomma americanum tick genome.</title>
        <authorList>
            <person name="Chou S."/>
            <person name="Poskanzer K.E."/>
            <person name="Rollins M."/>
            <person name="Thuy-Boun P.S."/>
        </authorList>
    </citation>
    <scope>NUCLEOTIDE SEQUENCE [LARGE SCALE GENOMIC DNA]</scope>
    <source>
        <strain evidence="2">F_SG_1</strain>
        <tissue evidence="2">Salivary glands</tissue>
    </source>
</reference>
<feature type="transmembrane region" description="Helical" evidence="1">
    <location>
        <begin position="205"/>
        <end position="229"/>
    </location>
</feature>
<sequence length="301" mass="32504">MHTLALPVKNNDGCPAKHCSLPTLLLPLSVHAQPLRPAVTKEYHSPSRKDLRWTSHDPFVTAVTDDAPADPKRPPTASRVVVSKAYQSPALKEQRRVSREAFVTAVTDDAPPTTQPPRSASRPAVARAYPNLAGQEGRRAPREALVRAVANDVRLPIRGPHSASRAADVQRPGLPVLEAPVAVQIRGTPTSETGESGAEHRDPDFWVLCMLVYLTAMAFSLIITVMYVIMSLEKGGPPQINEHTEDVDTSATSNASRPAMKLVQSNRSARHVVEASNYSVTLEVSAAHVGGVFSTDWKTGV</sequence>
<dbReference type="Proteomes" id="UP001321473">
    <property type="component" value="Unassembled WGS sequence"/>
</dbReference>